<sequence length="266" mass="30947">MTVKLDRKEIERLLALEEYKPIERLDKSTLDADEKAQVREVEQVVSFGQEIIELFDWFIEAHGTLPTQKQYVNSGVNKMLAWFSDNKPDVEVTTVMVEACKGRLTRTYMSKVIELHFEACLREFLPHLNIISHPLIDSVMGVDIVAEDDKKRYYIHITSNTPMARRMLREKESRGGYRVGSAFIKYTRDFTGDLMLMYDIHAESETTQIINGFPLFRPEFIEWRLDIASRSITAGEFLTAPYSKLKHFLHWAEHQVKLDIQLQEGA</sequence>
<name>A0ABM5LYK3_BACA1</name>
<organism evidence="1 2">
    <name type="scientific">Bacillus atrophaeus (strain 1942)</name>
    <dbReference type="NCBI Taxonomy" id="720555"/>
    <lineage>
        <taxon>Bacteria</taxon>
        <taxon>Bacillati</taxon>
        <taxon>Bacillota</taxon>
        <taxon>Bacilli</taxon>
        <taxon>Bacillales</taxon>
        <taxon>Bacillaceae</taxon>
        <taxon>Bacillus</taxon>
    </lineage>
</organism>
<evidence type="ECO:0000313" key="1">
    <source>
        <dbReference type="EMBL" id="ADP32909.1"/>
    </source>
</evidence>
<reference evidence="1 2" key="1">
    <citation type="journal article" date="2011" name="Front. Microbiol.">
        <title>Genomic signatures of strain selection and enhancement in Bacillus atrophaeus var. globigii, a historical biowarfare simulant.</title>
        <authorList>
            <person name="Gibbons H.S."/>
            <person name="Broomall S.M."/>
            <person name="McNew L.A."/>
            <person name="Daligault H."/>
            <person name="Chapman C."/>
            <person name="Bruce D."/>
            <person name="Karavis M."/>
            <person name="Krepps M."/>
            <person name="McGregor P.A."/>
            <person name="Hong C."/>
            <person name="Park K.H."/>
            <person name="Akmal A."/>
            <person name="Feldman A."/>
            <person name="Lin J.S."/>
            <person name="Chang W.E."/>
            <person name="Higgs B.W."/>
            <person name="Demirev P."/>
            <person name="Lindquist J."/>
            <person name="Liem A."/>
            <person name="Fochler E."/>
            <person name="Read T.D."/>
            <person name="Tapia R."/>
            <person name="Johnson S."/>
            <person name="Bishop-Lilly K.A."/>
            <person name="Detter C."/>
            <person name="Han C."/>
            <person name="Sozhamannan S."/>
            <person name="Rosenzweig C.N."/>
            <person name="Skowronski E.W."/>
        </authorList>
    </citation>
    <scope>NUCLEOTIDE SEQUENCE [LARGE SCALE GENOMIC DNA]</scope>
    <source>
        <strain evidence="1 2">1942</strain>
    </source>
</reference>
<accession>A0ABM5LYK3</accession>
<evidence type="ECO:0000313" key="2">
    <source>
        <dbReference type="Proteomes" id="UP000006867"/>
    </source>
</evidence>
<dbReference type="RefSeq" id="WP_003325601.1">
    <property type="nucleotide sequence ID" value="NC_014639.1"/>
</dbReference>
<dbReference type="EMBL" id="CP002207">
    <property type="protein sequence ID" value="ADP32909.1"/>
    <property type="molecule type" value="Genomic_DNA"/>
</dbReference>
<protein>
    <submittedName>
        <fullName evidence="1">Uncharacterized protein</fullName>
    </submittedName>
</protein>
<gene>
    <name evidence="1" type="ordered locus">BATR1942_09880</name>
</gene>
<dbReference type="Proteomes" id="UP000006867">
    <property type="component" value="Chromosome"/>
</dbReference>
<proteinExistence type="predicted"/>
<keyword evidence="2" id="KW-1185">Reference proteome</keyword>